<keyword evidence="6" id="KW-1185">Reference proteome</keyword>
<dbReference type="RefSeq" id="WP_377942917.1">
    <property type="nucleotide sequence ID" value="NZ_JBHUCX010000024.1"/>
</dbReference>
<sequence>MNDINKNDFYRHIGVYGICVNGNRLLVIEKLLGPYTGQYDLPGGRLEGNESLEQAITREIAEETGVTTVKLSSIGTCDFSVLWTRKDNTMERLHHIAMMYEVELNIEQPPGVIHRFEGQDSGRAIWLSLRDVTIKNSSPLVLQAVEWINSSTLPITCKPFDYST</sequence>
<dbReference type="PANTHER" id="PTHR43736:SF1">
    <property type="entry name" value="DIHYDRONEOPTERIN TRIPHOSPHATE DIPHOSPHATASE"/>
    <property type="match status" value="1"/>
</dbReference>
<dbReference type="SUPFAM" id="SSF55811">
    <property type="entry name" value="Nudix"/>
    <property type="match status" value="1"/>
</dbReference>
<dbReference type="InterPro" id="IPR020476">
    <property type="entry name" value="Nudix_hydrolase"/>
</dbReference>
<organism evidence="5 6">
    <name type="scientific">Alicyclobacillus fodiniaquatilis</name>
    <dbReference type="NCBI Taxonomy" id="1661150"/>
    <lineage>
        <taxon>Bacteria</taxon>
        <taxon>Bacillati</taxon>
        <taxon>Bacillota</taxon>
        <taxon>Bacilli</taxon>
        <taxon>Bacillales</taxon>
        <taxon>Alicyclobacillaceae</taxon>
        <taxon>Alicyclobacillus</taxon>
    </lineage>
</organism>
<feature type="domain" description="Nudix hydrolase" evidence="4">
    <location>
        <begin position="10"/>
        <end position="149"/>
    </location>
</feature>
<dbReference type="EMBL" id="JBHUCX010000024">
    <property type="protein sequence ID" value="MFD1675051.1"/>
    <property type="molecule type" value="Genomic_DNA"/>
</dbReference>
<dbReference type="EC" id="3.6.-.-" evidence="5"/>
<dbReference type="PANTHER" id="PTHR43736">
    <property type="entry name" value="ADP-RIBOSE PYROPHOSPHATASE"/>
    <property type="match status" value="1"/>
</dbReference>
<proteinExistence type="inferred from homology"/>
<dbReference type="GO" id="GO:0016787">
    <property type="term" value="F:hydrolase activity"/>
    <property type="evidence" value="ECO:0007669"/>
    <property type="project" value="UniProtKB-KW"/>
</dbReference>
<reference evidence="6" key="1">
    <citation type="journal article" date="2019" name="Int. J. Syst. Evol. Microbiol.">
        <title>The Global Catalogue of Microorganisms (GCM) 10K type strain sequencing project: providing services to taxonomists for standard genome sequencing and annotation.</title>
        <authorList>
            <consortium name="The Broad Institute Genomics Platform"/>
            <consortium name="The Broad Institute Genome Sequencing Center for Infectious Disease"/>
            <person name="Wu L."/>
            <person name="Ma J."/>
        </authorList>
    </citation>
    <scope>NUCLEOTIDE SEQUENCE [LARGE SCALE GENOMIC DNA]</scope>
    <source>
        <strain evidence="6">CGMCC 1.12286</strain>
    </source>
</reference>
<dbReference type="Pfam" id="PF00293">
    <property type="entry name" value="NUDIX"/>
    <property type="match status" value="1"/>
</dbReference>
<evidence type="ECO:0000256" key="2">
    <source>
        <dbReference type="ARBA" id="ARBA00022801"/>
    </source>
</evidence>
<dbReference type="InterPro" id="IPR020084">
    <property type="entry name" value="NUDIX_hydrolase_CS"/>
</dbReference>
<evidence type="ECO:0000313" key="6">
    <source>
        <dbReference type="Proteomes" id="UP001597079"/>
    </source>
</evidence>
<protein>
    <submittedName>
        <fullName evidence="5">NUDIX hydrolase</fullName>
        <ecNumber evidence="5">3.6.-.-</ecNumber>
    </submittedName>
</protein>
<evidence type="ECO:0000259" key="4">
    <source>
        <dbReference type="PROSITE" id="PS51462"/>
    </source>
</evidence>
<dbReference type="PROSITE" id="PS51462">
    <property type="entry name" value="NUDIX"/>
    <property type="match status" value="1"/>
</dbReference>
<keyword evidence="2 3" id="KW-0378">Hydrolase</keyword>
<evidence type="ECO:0000313" key="5">
    <source>
        <dbReference type="EMBL" id="MFD1675051.1"/>
    </source>
</evidence>
<accession>A0ABW4JH91</accession>
<dbReference type="InterPro" id="IPR015797">
    <property type="entry name" value="NUDIX_hydrolase-like_dom_sf"/>
</dbReference>
<dbReference type="PRINTS" id="PR00502">
    <property type="entry name" value="NUDIXFAMILY"/>
</dbReference>
<gene>
    <name evidence="5" type="ORF">ACFSB2_10125</name>
</gene>
<dbReference type="InterPro" id="IPR000086">
    <property type="entry name" value="NUDIX_hydrolase_dom"/>
</dbReference>
<dbReference type="CDD" id="cd04686">
    <property type="entry name" value="NUDIX_Hydrolase"/>
    <property type="match status" value="1"/>
</dbReference>
<evidence type="ECO:0000256" key="3">
    <source>
        <dbReference type="RuleBase" id="RU003476"/>
    </source>
</evidence>
<name>A0ABW4JH91_9BACL</name>
<dbReference type="PROSITE" id="PS00893">
    <property type="entry name" value="NUDIX_BOX"/>
    <property type="match status" value="1"/>
</dbReference>
<evidence type="ECO:0000256" key="1">
    <source>
        <dbReference type="ARBA" id="ARBA00005582"/>
    </source>
</evidence>
<dbReference type="Proteomes" id="UP001597079">
    <property type="component" value="Unassembled WGS sequence"/>
</dbReference>
<comment type="caution">
    <text evidence="5">The sequence shown here is derived from an EMBL/GenBank/DDBJ whole genome shotgun (WGS) entry which is preliminary data.</text>
</comment>
<dbReference type="Gene3D" id="3.90.79.10">
    <property type="entry name" value="Nucleoside Triphosphate Pyrophosphohydrolase"/>
    <property type="match status" value="1"/>
</dbReference>
<comment type="similarity">
    <text evidence="1 3">Belongs to the Nudix hydrolase family.</text>
</comment>